<dbReference type="SMART" id="SM00718">
    <property type="entry name" value="DM4_12"/>
    <property type="match status" value="1"/>
</dbReference>
<organism evidence="1">
    <name type="scientific">Lygus hesperus</name>
    <name type="common">Western plant bug</name>
    <dbReference type="NCBI Taxonomy" id="30085"/>
    <lineage>
        <taxon>Eukaryota</taxon>
        <taxon>Metazoa</taxon>
        <taxon>Ecdysozoa</taxon>
        <taxon>Arthropoda</taxon>
        <taxon>Hexapoda</taxon>
        <taxon>Insecta</taxon>
        <taxon>Pterygota</taxon>
        <taxon>Neoptera</taxon>
        <taxon>Paraneoptera</taxon>
        <taxon>Hemiptera</taxon>
        <taxon>Heteroptera</taxon>
        <taxon>Panheteroptera</taxon>
        <taxon>Cimicomorpha</taxon>
        <taxon>Miridae</taxon>
        <taxon>Mirini</taxon>
        <taxon>Lygus</taxon>
    </lineage>
</organism>
<sequence length="218" mass="24535">REPSAVMDTWLSILKAQLTVFLIIQTTVGDIILDRNPRYLPFPRGVGNKLQVITGFGIPVPDIKDDVTYGLIIKSNYALPTNSSEFTQPELAYEGFSRFQPGAQISRVTWYNLLKAAMERLQIRGDSCLPLTICQASFTVFEQQGLLGEIMKVLFLPSTTPGEDLLVPNEYKEAEEVGEKAEDESECRKAYPSCDRSIIDMITTLEENKFVKMMLDNL</sequence>
<accession>A0A146M6M0</accession>
<proteinExistence type="predicted"/>
<dbReference type="PANTHER" id="PTHR21398:SF21">
    <property type="entry name" value="AGAP004005-PA"/>
    <property type="match status" value="1"/>
</dbReference>
<dbReference type="Pfam" id="PF07841">
    <property type="entry name" value="DM4_12"/>
    <property type="match status" value="1"/>
</dbReference>
<dbReference type="InterPro" id="IPR006631">
    <property type="entry name" value="DM4_12"/>
</dbReference>
<name>A0A146M6M0_LYGHE</name>
<dbReference type="AlphaFoldDB" id="A0A146M6M0"/>
<dbReference type="PANTHER" id="PTHR21398">
    <property type="entry name" value="AGAP007094-PA"/>
    <property type="match status" value="1"/>
</dbReference>
<evidence type="ECO:0000313" key="1">
    <source>
        <dbReference type="EMBL" id="JAQ14396.1"/>
    </source>
</evidence>
<gene>
    <name evidence="1" type="ORF">g.40830</name>
</gene>
<protein>
    <submittedName>
        <fullName evidence="1">Uncharacterized protein</fullName>
    </submittedName>
</protein>
<feature type="non-terminal residue" evidence="1">
    <location>
        <position position="1"/>
    </location>
</feature>
<dbReference type="EMBL" id="GDHC01004233">
    <property type="protein sequence ID" value="JAQ14396.1"/>
    <property type="molecule type" value="Transcribed_RNA"/>
</dbReference>
<reference evidence="1" key="1">
    <citation type="journal article" date="2016" name="Gigascience">
        <title>De novo construction of an expanded transcriptome assembly for the western tarnished plant bug, Lygus hesperus.</title>
        <authorList>
            <person name="Tassone E.E."/>
            <person name="Geib S.M."/>
            <person name="Hall B."/>
            <person name="Fabrick J.A."/>
            <person name="Brent C.S."/>
            <person name="Hull J.J."/>
        </authorList>
    </citation>
    <scope>NUCLEOTIDE SEQUENCE</scope>
</reference>